<name>T0H248_9SPHN</name>
<dbReference type="EMBL" id="ATHO01000087">
    <property type="protein sequence ID" value="EQB07022.1"/>
    <property type="molecule type" value="Genomic_DNA"/>
</dbReference>
<dbReference type="PATRIC" id="fig|1329909.3.peg.1985"/>
<keyword evidence="2" id="KW-1185">Reference proteome</keyword>
<dbReference type="Proteomes" id="UP000015525">
    <property type="component" value="Unassembled WGS sequence"/>
</dbReference>
<evidence type="ECO:0000313" key="2">
    <source>
        <dbReference type="Proteomes" id="UP000015525"/>
    </source>
</evidence>
<dbReference type="AlphaFoldDB" id="T0H248"/>
<proteinExistence type="predicted"/>
<sequence length="99" mass="10991">MENSLDAPIYMPAEQFAAPIRQPRALNTHDVAIADLMAIAGVKETILKQIPAMNFLMKIPDMQPHLGNLTLWDLVHIGLMKEDGISAIDQQLATLEKSR</sequence>
<comment type="caution">
    <text evidence="1">The sequence shown here is derived from an EMBL/GenBank/DDBJ whole genome shotgun (WGS) entry which is preliminary data.</text>
</comment>
<accession>T0H248</accession>
<reference evidence="1 2" key="1">
    <citation type="journal article" date="2013" name="Genome Announc.">
        <title>Draft Genome Sequence of Sphingobium quisquiliarum Strain P25T, a Novel Hexachlorocyclohexane (HCH)-Degrading Bacterium Isolated from an HCH Dumpsite.</title>
        <authorList>
            <person name="Kumar Singh A."/>
            <person name="Sangwan N."/>
            <person name="Sharma A."/>
            <person name="Gupta V."/>
            <person name="Khurana J.P."/>
            <person name="Lal R."/>
        </authorList>
    </citation>
    <scope>NUCLEOTIDE SEQUENCE [LARGE SCALE GENOMIC DNA]</scope>
    <source>
        <strain evidence="1 2">P25</strain>
    </source>
</reference>
<evidence type="ECO:0000313" key="1">
    <source>
        <dbReference type="EMBL" id="EQB07022.1"/>
    </source>
</evidence>
<protein>
    <submittedName>
        <fullName evidence="1">Uncharacterized protein</fullName>
    </submittedName>
</protein>
<gene>
    <name evidence="1" type="ORF">L288_10310</name>
</gene>
<organism evidence="1 2">
    <name type="scientific">Sphingobium quisquiliarum P25</name>
    <dbReference type="NCBI Taxonomy" id="1329909"/>
    <lineage>
        <taxon>Bacteria</taxon>
        <taxon>Pseudomonadati</taxon>
        <taxon>Pseudomonadota</taxon>
        <taxon>Alphaproteobacteria</taxon>
        <taxon>Sphingomonadales</taxon>
        <taxon>Sphingomonadaceae</taxon>
        <taxon>Sphingobium</taxon>
    </lineage>
</organism>